<dbReference type="Pfam" id="PF21986">
    <property type="entry name" value="AH_C"/>
    <property type="match status" value="1"/>
</dbReference>
<dbReference type="InterPro" id="IPR053844">
    <property type="entry name" value="AH_C"/>
</dbReference>
<proteinExistence type="predicted"/>
<gene>
    <name evidence="2" type="ORF">NDI38_08190</name>
</gene>
<accession>A0ABV0KGQ1</accession>
<name>A0ABV0KGQ1_9CYAN</name>
<evidence type="ECO:0000313" key="3">
    <source>
        <dbReference type="Proteomes" id="UP001476950"/>
    </source>
</evidence>
<dbReference type="Proteomes" id="UP001476950">
    <property type="component" value="Unassembled WGS sequence"/>
</dbReference>
<dbReference type="EMBL" id="JAMPLM010000005">
    <property type="protein sequence ID" value="MEP1058417.1"/>
    <property type="molecule type" value="Genomic_DNA"/>
</dbReference>
<feature type="domain" description="Allophanate hydrolase C-terminal" evidence="1">
    <location>
        <begin position="5"/>
        <end position="125"/>
    </location>
</feature>
<sequence>MKTTVDLAVNGTLMRGLELSANMALVEAEFVREAFTESSYRLWSIDDRHPAMLRVSTGGVAIAVEVWAVPASKVAVLLLLEPPGLCIGKVRLADGEEVLGVIGEPILCEGKREITAWGGWRAYIADLAGQKQAIAAEAV</sequence>
<organism evidence="2 3">
    <name type="scientific">Stenomitos frigidus AS-A4</name>
    <dbReference type="NCBI Taxonomy" id="2933935"/>
    <lineage>
        <taxon>Bacteria</taxon>
        <taxon>Bacillati</taxon>
        <taxon>Cyanobacteriota</taxon>
        <taxon>Cyanophyceae</taxon>
        <taxon>Leptolyngbyales</taxon>
        <taxon>Leptolyngbyaceae</taxon>
        <taxon>Stenomitos</taxon>
    </lineage>
</organism>
<evidence type="ECO:0000259" key="1">
    <source>
        <dbReference type="Pfam" id="PF21986"/>
    </source>
</evidence>
<reference evidence="2 3" key="1">
    <citation type="submission" date="2022-04" db="EMBL/GenBank/DDBJ databases">
        <title>Positive selection, recombination, and allopatry shape intraspecific diversity of widespread and dominant cyanobacteria.</title>
        <authorList>
            <person name="Wei J."/>
            <person name="Shu W."/>
            <person name="Hu C."/>
        </authorList>
    </citation>
    <scope>NUCLEOTIDE SEQUENCE [LARGE SCALE GENOMIC DNA]</scope>
    <source>
        <strain evidence="2 3">AS-A4</strain>
    </source>
</reference>
<protein>
    <submittedName>
        <fullName evidence="2">Glutamyl-tRNA amidotransferase</fullName>
    </submittedName>
</protein>
<evidence type="ECO:0000313" key="2">
    <source>
        <dbReference type="EMBL" id="MEP1058417.1"/>
    </source>
</evidence>
<comment type="caution">
    <text evidence="2">The sequence shown here is derived from an EMBL/GenBank/DDBJ whole genome shotgun (WGS) entry which is preliminary data.</text>
</comment>
<dbReference type="Gene3D" id="3.10.490.10">
    <property type="entry name" value="Gamma-glutamyl cyclotransferase-like"/>
    <property type="match status" value="1"/>
</dbReference>
<keyword evidence="3" id="KW-1185">Reference proteome</keyword>